<keyword evidence="1" id="KW-0812">Transmembrane</keyword>
<gene>
    <name evidence="2" type="ORF">NJQ99_13890</name>
</gene>
<organism evidence="2 3">
    <name type="scientific">Futiania mangrovi</name>
    <dbReference type="NCBI Taxonomy" id="2959716"/>
    <lineage>
        <taxon>Bacteria</taxon>
        <taxon>Pseudomonadati</taxon>
        <taxon>Pseudomonadota</taxon>
        <taxon>Alphaproteobacteria</taxon>
        <taxon>Futianiales</taxon>
        <taxon>Futianiaceae</taxon>
        <taxon>Futiania</taxon>
    </lineage>
</organism>
<dbReference type="EMBL" id="JAMZFT010000003">
    <property type="protein sequence ID" value="MCP1337510.1"/>
    <property type="molecule type" value="Genomic_DNA"/>
</dbReference>
<name>A0A9J6PGA3_9PROT</name>
<accession>A0A9J6PGA3</accession>
<feature type="transmembrane region" description="Helical" evidence="1">
    <location>
        <begin position="39"/>
        <end position="58"/>
    </location>
</feature>
<evidence type="ECO:0000313" key="3">
    <source>
        <dbReference type="Proteomes" id="UP001055804"/>
    </source>
</evidence>
<dbReference type="PANTHER" id="PTHR37947:SF1">
    <property type="entry name" value="BLL2462 PROTEIN"/>
    <property type="match status" value="1"/>
</dbReference>
<dbReference type="Gene3D" id="3.40.50.880">
    <property type="match status" value="1"/>
</dbReference>
<dbReference type="AlphaFoldDB" id="A0A9J6PGA3"/>
<evidence type="ECO:0000313" key="2">
    <source>
        <dbReference type="EMBL" id="MCP1337510.1"/>
    </source>
</evidence>
<dbReference type="RefSeq" id="WP_269333475.1">
    <property type="nucleotide sequence ID" value="NZ_JAMZFT010000003.1"/>
</dbReference>
<dbReference type="SUPFAM" id="SSF52317">
    <property type="entry name" value="Class I glutamine amidotransferase-like"/>
    <property type="match status" value="1"/>
</dbReference>
<protein>
    <recommendedName>
        <fullName evidence="4">Glutamine amidotransferase domain-containing protein</fullName>
    </recommendedName>
</protein>
<evidence type="ECO:0008006" key="4">
    <source>
        <dbReference type="Google" id="ProtNLM"/>
    </source>
</evidence>
<evidence type="ECO:0000256" key="1">
    <source>
        <dbReference type="SAM" id="Phobius"/>
    </source>
</evidence>
<keyword evidence="1" id="KW-0472">Membrane</keyword>
<dbReference type="InterPro" id="IPR029062">
    <property type="entry name" value="Class_I_gatase-like"/>
</dbReference>
<comment type="caution">
    <text evidence="2">The sequence shown here is derived from an EMBL/GenBank/DDBJ whole genome shotgun (WGS) entry which is preliminary data.</text>
</comment>
<reference evidence="2" key="1">
    <citation type="submission" date="2022-06" db="EMBL/GenBank/DDBJ databases">
        <title>Isolation and Genomics of Futiania mangrovii gen. nov., sp. nov., a Rare and Metabolically-versatile member in the Class Alphaproteobacteria.</title>
        <authorList>
            <person name="Liu L."/>
            <person name="Huang W.-C."/>
            <person name="Pan J."/>
            <person name="Li J."/>
            <person name="Huang Y."/>
            <person name="Du H."/>
            <person name="Liu Y."/>
            <person name="Li M."/>
        </authorList>
    </citation>
    <scope>NUCLEOTIDE SEQUENCE</scope>
    <source>
        <strain evidence="2">FT118</strain>
    </source>
</reference>
<sequence>MTTGLAFDPLLPWPVLWAACAAALLLAGWLIARRARGGWARAGLLAVLIALLSGPLLVRETRESLDDIAVLLVDRTASQGLGDRTAQTDAAAAGLADRLSALGALEVRTVEVTGAREDGTHLFSALDTALADTDRARVAGAILVTDGAVHDVPDVPGALGFPVHALVTGEEGERDRALTLVTAPGFGIVGEPLALTVRVEDHGTASRGITRVTIRVDGEIRAEQPVRIGTETTVFAPIDHAGPTAVELSVPEIEGEITAVNNRAALVVNGVRDRLRVLLVSGEPYLGERVWRNLLKADPSVDLVHFTILRPPEKQDGTPIRELSLIAFPTRELFSTKLHEFDLIIFDRYRRRGVLPMLYLDNIAGYVERGGALLIATGPAYAGPSSLHRTPVAAILPSAPTGREMQGGFRPQVTETGRRHPVTQPLSPPVGAEPAWGRWFRLIEADALAGEVLMSAAPEGAGERPLLILDRVGEGRVAQLLSDQAWLWARGYEGGGPQAELLRRLSHWLMQEPDLEEERISAARAGDTIAIERHTMADTAPPAEVTLPSGEVAEVPLTQDPTAPGTWRGSLPIEAFGLYRFASGEARTVLAVATLNPKEFASPISTLETLAPVAQATGGGLQRANEGVPALRRVAEGRAPSGSAGPAGWFGLVERGRYRVTDVRETPLLPPSLAMALAIALAMVCWRVEGR</sequence>
<dbReference type="PANTHER" id="PTHR37947">
    <property type="entry name" value="BLL2462 PROTEIN"/>
    <property type="match status" value="1"/>
</dbReference>
<dbReference type="Proteomes" id="UP001055804">
    <property type="component" value="Unassembled WGS sequence"/>
</dbReference>
<proteinExistence type="predicted"/>
<keyword evidence="1" id="KW-1133">Transmembrane helix</keyword>
<feature type="transmembrane region" description="Helical" evidence="1">
    <location>
        <begin position="12"/>
        <end position="32"/>
    </location>
</feature>
<keyword evidence="3" id="KW-1185">Reference proteome</keyword>